<evidence type="ECO:0000256" key="1">
    <source>
        <dbReference type="SAM" id="MobiDB-lite"/>
    </source>
</evidence>
<feature type="region of interest" description="Disordered" evidence="1">
    <location>
        <begin position="51"/>
        <end position="74"/>
    </location>
</feature>
<keyword evidence="3" id="KW-1185">Reference proteome</keyword>
<reference evidence="4" key="1">
    <citation type="submission" date="2025-08" db="UniProtKB">
        <authorList>
            <consortium name="RefSeq"/>
        </authorList>
    </citation>
    <scope>IDENTIFICATION</scope>
    <source>
        <tissue evidence="4">Muscle</tissue>
    </source>
</reference>
<feature type="transmembrane region" description="Helical" evidence="2">
    <location>
        <begin position="6"/>
        <end position="25"/>
    </location>
</feature>
<organism evidence="3 4">
    <name type="scientific">Notothenia coriiceps</name>
    <name type="common">black rockcod</name>
    <dbReference type="NCBI Taxonomy" id="8208"/>
    <lineage>
        <taxon>Eukaryota</taxon>
        <taxon>Metazoa</taxon>
        <taxon>Chordata</taxon>
        <taxon>Craniata</taxon>
        <taxon>Vertebrata</taxon>
        <taxon>Euteleostomi</taxon>
        <taxon>Actinopterygii</taxon>
        <taxon>Neopterygii</taxon>
        <taxon>Teleostei</taxon>
        <taxon>Neoteleostei</taxon>
        <taxon>Acanthomorphata</taxon>
        <taxon>Eupercaria</taxon>
        <taxon>Perciformes</taxon>
        <taxon>Notothenioidei</taxon>
        <taxon>Nototheniidae</taxon>
        <taxon>Notothenia</taxon>
    </lineage>
</organism>
<name>A0A6I9NBZ6_9TELE</name>
<evidence type="ECO:0000256" key="2">
    <source>
        <dbReference type="SAM" id="Phobius"/>
    </source>
</evidence>
<keyword evidence="2" id="KW-1133">Transmembrane helix</keyword>
<dbReference type="GeneID" id="104949425"/>
<dbReference type="Proteomes" id="UP000504611">
    <property type="component" value="Unplaced"/>
</dbReference>
<dbReference type="RefSeq" id="XP_010774087.1">
    <property type="nucleotide sequence ID" value="XM_010775785.1"/>
</dbReference>
<proteinExistence type="predicted"/>
<accession>A0A6I9NBZ6</accession>
<feature type="transmembrane region" description="Helical" evidence="2">
    <location>
        <begin position="142"/>
        <end position="165"/>
    </location>
</feature>
<evidence type="ECO:0000313" key="3">
    <source>
        <dbReference type="Proteomes" id="UP000504611"/>
    </source>
</evidence>
<keyword evidence="2" id="KW-0472">Membrane</keyword>
<protein>
    <submittedName>
        <fullName evidence="4">Uncharacterized protein</fullName>
    </submittedName>
</protein>
<sequence length="279" mass="31363">MQASLFPTYIIIVNISLFVSCYLQVECHSGCRQMVAVGRKLACLDLTHQSDSEHHPAGWRPTLPPRKNMPGGQETGCWSPEATTTHITLESLFCYFTTKHNTGLFPTKDIHTNQDRKPEAEETGKERTRCKWLIMKRVPFPALHLCPCAFACFVSVALAIHAFVWQHFKGSLQRDADDYTNTSPHWLQRQYQSFMVSRGSFPDLRPAGGPLAWAELCLRGPPACQTLLHGGASCYSQSSSQNRFWSAEPSHNKGKTHFTNTAAIIWPGTRCPHVLYVCL</sequence>
<evidence type="ECO:0000313" key="4">
    <source>
        <dbReference type="RefSeq" id="XP_010774087.1"/>
    </source>
</evidence>
<dbReference type="AlphaFoldDB" id="A0A6I9NBZ6"/>
<dbReference type="KEGG" id="ncc:104949425"/>
<keyword evidence="2" id="KW-0812">Transmembrane</keyword>
<gene>
    <name evidence="4" type="primary">LOC104949425</name>
</gene>